<organism evidence="1 2">
    <name type="scientific">Nocardioides humilatus</name>
    <dbReference type="NCBI Taxonomy" id="2607660"/>
    <lineage>
        <taxon>Bacteria</taxon>
        <taxon>Bacillati</taxon>
        <taxon>Actinomycetota</taxon>
        <taxon>Actinomycetes</taxon>
        <taxon>Propionibacteriales</taxon>
        <taxon>Nocardioidaceae</taxon>
        <taxon>Nocardioides</taxon>
    </lineage>
</organism>
<reference evidence="1 2" key="2">
    <citation type="submission" date="2019-09" db="EMBL/GenBank/DDBJ databases">
        <authorList>
            <person name="Jin C."/>
        </authorList>
    </citation>
    <scope>NUCLEOTIDE SEQUENCE [LARGE SCALE GENOMIC DNA]</scope>
    <source>
        <strain evidence="1 2">BN130099</strain>
    </source>
</reference>
<dbReference type="Proteomes" id="UP000325003">
    <property type="component" value="Unassembled WGS sequence"/>
</dbReference>
<dbReference type="EMBL" id="VUJV01000003">
    <property type="protein sequence ID" value="KAA1419215.1"/>
    <property type="molecule type" value="Genomic_DNA"/>
</dbReference>
<proteinExistence type="predicted"/>
<dbReference type="AlphaFoldDB" id="A0A5B1LEY2"/>
<evidence type="ECO:0008006" key="3">
    <source>
        <dbReference type="Google" id="ProtNLM"/>
    </source>
</evidence>
<keyword evidence="2" id="KW-1185">Reference proteome</keyword>
<comment type="caution">
    <text evidence="1">The sequence shown here is derived from an EMBL/GenBank/DDBJ whole genome shotgun (WGS) entry which is preliminary data.</text>
</comment>
<sequence>MDVEWRSGKKTLLGALGLHHNEVAMCRGLAWLLTPNGWHGLGAAVLDELLTALDLARDDSRTARVVLEESREDTRADIVVRFGATTLLIEAKIWAGEGAQQCDRLARLWDSETPTLVFLTRSGDQPRTAIASGGRWRPLRWTDIADMIESAIEGIVGVDVGVQEYLRTLRLYGGNATGNDDAQLDNLLRRWAGAEDLVAAPARSDDAEWAAIEDRARAAWRDAILAAEKRWSGGPDFIVEPRMGQLYICIQDDPLIQVVLNWAHNPHTRSSRQAIWPHVVIGVDPKRSGPLREAILEATDFAELTFGMVNTKTTPWWLRSGPIVPDADLTDVHSYADLCMTRLVEVWAAVRPVVDDLRRSMS</sequence>
<gene>
    <name evidence="1" type="ORF">F0U44_12250</name>
</gene>
<evidence type="ECO:0000313" key="1">
    <source>
        <dbReference type="EMBL" id="KAA1419215.1"/>
    </source>
</evidence>
<evidence type="ECO:0000313" key="2">
    <source>
        <dbReference type="Proteomes" id="UP000325003"/>
    </source>
</evidence>
<reference evidence="1 2" key="1">
    <citation type="submission" date="2019-09" db="EMBL/GenBank/DDBJ databases">
        <title>Nocardioides panacisoli sp. nov., isolated from the soil of a ginseng field.</title>
        <authorList>
            <person name="Cho C."/>
        </authorList>
    </citation>
    <scope>NUCLEOTIDE SEQUENCE [LARGE SCALE GENOMIC DNA]</scope>
    <source>
        <strain evidence="1 2">BN130099</strain>
    </source>
</reference>
<name>A0A5B1LEY2_9ACTN</name>
<dbReference type="RefSeq" id="WP_149728550.1">
    <property type="nucleotide sequence ID" value="NZ_VUJV01000003.1"/>
</dbReference>
<accession>A0A5B1LEY2</accession>
<protein>
    <recommendedName>
        <fullName evidence="3">PD-(D/E)XK nuclease superfamily protein</fullName>
    </recommendedName>
</protein>